<dbReference type="AlphaFoldDB" id="A0A1H3CLA4"/>
<name>A0A1H3CLA4_EUBBA</name>
<dbReference type="OrthoDB" id="2082690at2"/>
<reference evidence="2" key="1">
    <citation type="submission" date="2016-10" db="EMBL/GenBank/DDBJ databases">
        <authorList>
            <person name="Varghese N."/>
            <person name="Submissions S."/>
        </authorList>
    </citation>
    <scope>NUCLEOTIDE SEQUENCE [LARGE SCALE GENOMIC DNA]</scope>
    <source>
        <strain evidence="2">VPI 5359</strain>
    </source>
</reference>
<dbReference type="EMBL" id="FNOU01000003">
    <property type="protein sequence ID" value="SDX54941.1"/>
    <property type="molecule type" value="Genomic_DNA"/>
</dbReference>
<evidence type="ECO:0000313" key="1">
    <source>
        <dbReference type="EMBL" id="SDX54941.1"/>
    </source>
</evidence>
<dbReference type="STRING" id="1528.SAMN04488579_103146"/>
<sequence length="211" mass="24740">MKITHPELQKLYDFVLSEKTKECIDVFLLQKKGLEMKYRCDQLWKADQLIGGIGGYCLPKDPIQNPFPSGLKRELYRPLQYVRSEIEITDIRMNARYVIQMSGMHLEAVCRLYLKAKEPFRVFKFKQITLGKSIYKMQKLGDVDSMIIENLLQFMKVYNRSKHEINQDISKERLFTAYDAMVGYFSARSLGVSVLKTINVHESYNAYEILK</sequence>
<accession>A0A1H3CLA4</accession>
<keyword evidence="2" id="KW-1185">Reference proteome</keyword>
<dbReference type="RefSeq" id="WP_090243442.1">
    <property type="nucleotide sequence ID" value="NZ_FNOU01000003.1"/>
</dbReference>
<gene>
    <name evidence="1" type="ORF">SAMN04488579_103146</name>
</gene>
<evidence type="ECO:0000313" key="2">
    <source>
        <dbReference type="Proteomes" id="UP000199652"/>
    </source>
</evidence>
<organism evidence="1 2">
    <name type="scientific">Eubacterium barkeri</name>
    <name type="common">Clostridium barkeri</name>
    <dbReference type="NCBI Taxonomy" id="1528"/>
    <lineage>
        <taxon>Bacteria</taxon>
        <taxon>Bacillati</taxon>
        <taxon>Bacillota</taxon>
        <taxon>Clostridia</taxon>
        <taxon>Eubacteriales</taxon>
        <taxon>Eubacteriaceae</taxon>
        <taxon>Eubacterium</taxon>
    </lineage>
</organism>
<protein>
    <submittedName>
        <fullName evidence="1">Uncharacterized protein</fullName>
    </submittedName>
</protein>
<dbReference type="Proteomes" id="UP000199652">
    <property type="component" value="Unassembled WGS sequence"/>
</dbReference>
<proteinExistence type="predicted"/>